<dbReference type="AlphaFoldDB" id="A0A286E448"/>
<reference evidence="1 2" key="1">
    <citation type="submission" date="2017-09" db="EMBL/GenBank/DDBJ databases">
        <authorList>
            <person name="Ehlers B."/>
            <person name="Leendertz F.H."/>
        </authorList>
    </citation>
    <scope>NUCLEOTIDE SEQUENCE [LARGE SCALE GENOMIC DNA]</scope>
    <source>
        <strain evidence="1 2">DSM 16848</strain>
    </source>
</reference>
<evidence type="ECO:0000313" key="2">
    <source>
        <dbReference type="Proteomes" id="UP000219669"/>
    </source>
</evidence>
<proteinExistence type="predicted"/>
<evidence type="ECO:0000313" key="1">
    <source>
        <dbReference type="EMBL" id="SOD65649.1"/>
    </source>
</evidence>
<name>A0A286E448_9NEIS</name>
<keyword evidence="2" id="KW-1185">Reference proteome</keyword>
<dbReference type="EMBL" id="OCNF01000002">
    <property type="protein sequence ID" value="SOD65649.1"/>
    <property type="molecule type" value="Genomic_DNA"/>
</dbReference>
<dbReference type="Proteomes" id="UP000219669">
    <property type="component" value="Unassembled WGS sequence"/>
</dbReference>
<protein>
    <submittedName>
        <fullName evidence="1">Uncharacterized protein</fullName>
    </submittedName>
</protein>
<organism evidence="1 2">
    <name type="scientific">Alysiella filiformis DSM 16848</name>
    <dbReference type="NCBI Taxonomy" id="1120981"/>
    <lineage>
        <taxon>Bacteria</taxon>
        <taxon>Pseudomonadati</taxon>
        <taxon>Pseudomonadota</taxon>
        <taxon>Betaproteobacteria</taxon>
        <taxon>Neisseriales</taxon>
        <taxon>Neisseriaceae</taxon>
        <taxon>Alysiella</taxon>
    </lineage>
</organism>
<gene>
    <name evidence="1" type="ORF">SAMN02746062_00369</name>
</gene>
<accession>A0A286E448</accession>
<sequence>MCCRLSPYFLIGRGGGIIAKSTSFQPLQFAILKFELKKSFCKCFFTQYHENLWQ</sequence>